<feature type="transmembrane region" description="Helical" evidence="9">
    <location>
        <begin position="107"/>
        <end position="128"/>
    </location>
</feature>
<dbReference type="EMBL" id="BAAAQY010000005">
    <property type="protein sequence ID" value="GAA2234725.1"/>
    <property type="molecule type" value="Genomic_DNA"/>
</dbReference>
<dbReference type="Proteomes" id="UP001500929">
    <property type="component" value="Unassembled WGS sequence"/>
</dbReference>
<dbReference type="PANTHER" id="PTHR23502">
    <property type="entry name" value="MAJOR FACILITATOR SUPERFAMILY"/>
    <property type="match status" value="1"/>
</dbReference>
<feature type="transmembrane region" description="Helical" evidence="9">
    <location>
        <begin position="144"/>
        <end position="165"/>
    </location>
</feature>
<dbReference type="PROSITE" id="PS50850">
    <property type="entry name" value="MFS"/>
    <property type="match status" value="1"/>
</dbReference>
<dbReference type="InterPro" id="IPR011701">
    <property type="entry name" value="MFS"/>
</dbReference>
<evidence type="ECO:0000256" key="6">
    <source>
        <dbReference type="ARBA" id="ARBA00022692"/>
    </source>
</evidence>
<comment type="caution">
    <text evidence="11">The sequence shown here is derived from an EMBL/GenBank/DDBJ whole genome shotgun (WGS) entry which is preliminary data.</text>
</comment>
<evidence type="ECO:0000256" key="7">
    <source>
        <dbReference type="ARBA" id="ARBA00022989"/>
    </source>
</evidence>
<proteinExistence type="inferred from homology"/>
<evidence type="ECO:0000256" key="8">
    <source>
        <dbReference type="ARBA" id="ARBA00023136"/>
    </source>
</evidence>
<evidence type="ECO:0000256" key="1">
    <source>
        <dbReference type="ARBA" id="ARBA00004651"/>
    </source>
</evidence>
<dbReference type="InterPro" id="IPR020846">
    <property type="entry name" value="MFS_dom"/>
</dbReference>
<dbReference type="Gene3D" id="1.20.1720.10">
    <property type="entry name" value="Multidrug resistance protein D"/>
    <property type="match status" value="1"/>
</dbReference>
<dbReference type="InterPro" id="IPR005829">
    <property type="entry name" value="Sugar_transporter_CS"/>
</dbReference>
<dbReference type="SUPFAM" id="SSF103473">
    <property type="entry name" value="MFS general substrate transporter"/>
    <property type="match status" value="1"/>
</dbReference>
<feature type="transmembrane region" description="Helical" evidence="9">
    <location>
        <begin position="345"/>
        <end position="370"/>
    </location>
</feature>
<keyword evidence="5" id="KW-1003">Cell membrane</keyword>
<feature type="transmembrane region" description="Helical" evidence="9">
    <location>
        <begin position="81"/>
        <end position="101"/>
    </location>
</feature>
<dbReference type="InterPro" id="IPR001958">
    <property type="entry name" value="Tet-R_TetA/multi-R_MdtG-like"/>
</dbReference>
<evidence type="ECO:0000313" key="12">
    <source>
        <dbReference type="Proteomes" id="UP001500929"/>
    </source>
</evidence>
<evidence type="ECO:0000256" key="2">
    <source>
        <dbReference type="ARBA" id="ARBA00006236"/>
    </source>
</evidence>
<accession>A0ABP5QJP6</accession>
<keyword evidence="8 9" id="KW-0472">Membrane</keyword>
<keyword evidence="7 9" id="KW-1133">Transmembrane helix</keyword>
<dbReference type="RefSeq" id="WP_259479447.1">
    <property type="nucleotide sequence ID" value="NZ_BAAAQY010000005.1"/>
</dbReference>
<feature type="transmembrane region" description="Helical" evidence="9">
    <location>
        <begin position="282"/>
        <end position="306"/>
    </location>
</feature>
<keyword evidence="12" id="KW-1185">Reference proteome</keyword>
<feature type="transmembrane region" description="Helical" evidence="9">
    <location>
        <begin position="249"/>
        <end position="270"/>
    </location>
</feature>
<dbReference type="InterPro" id="IPR004812">
    <property type="entry name" value="Efflux_drug-R_Bcr/CmlA"/>
</dbReference>
<feature type="transmembrane region" description="Helical" evidence="9">
    <location>
        <begin position="50"/>
        <end position="69"/>
    </location>
</feature>
<evidence type="ECO:0000256" key="4">
    <source>
        <dbReference type="ARBA" id="ARBA00022448"/>
    </source>
</evidence>
<name>A0ABP5QJP6_9MICO</name>
<dbReference type="PANTHER" id="PTHR23502:SF132">
    <property type="entry name" value="POLYAMINE TRANSPORTER 2-RELATED"/>
    <property type="match status" value="1"/>
</dbReference>
<comment type="subcellular location">
    <subcellularLocation>
        <location evidence="1">Cell membrane</location>
        <topology evidence="1">Multi-pass membrane protein</topology>
    </subcellularLocation>
</comment>
<dbReference type="PROSITE" id="PS00216">
    <property type="entry name" value="SUGAR_TRANSPORT_1"/>
    <property type="match status" value="1"/>
</dbReference>
<feature type="transmembrane region" description="Helical" evidence="9">
    <location>
        <begin position="211"/>
        <end position="237"/>
    </location>
</feature>
<gene>
    <name evidence="11" type="ORF">GCM10009851_19680</name>
</gene>
<evidence type="ECO:0000256" key="3">
    <source>
        <dbReference type="ARBA" id="ARBA00007520"/>
    </source>
</evidence>
<comment type="similarity">
    <text evidence="3">Belongs to the major facilitator superfamily. TCR/Tet family.</text>
</comment>
<comment type="similarity">
    <text evidence="2">Belongs to the major facilitator superfamily. Bcr/CmlA family.</text>
</comment>
<organism evidence="11 12">
    <name type="scientific">Herbiconiux moechotypicola</name>
    <dbReference type="NCBI Taxonomy" id="637393"/>
    <lineage>
        <taxon>Bacteria</taxon>
        <taxon>Bacillati</taxon>
        <taxon>Actinomycetota</taxon>
        <taxon>Actinomycetes</taxon>
        <taxon>Micrococcales</taxon>
        <taxon>Microbacteriaceae</taxon>
        <taxon>Herbiconiux</taxon>
    </lineage>
</organism>
<dbReference type="PRINTS" id="PR01035">
    <property type="entry name" value="TCRTETA"/>
</dbReference>
<keyword evidence="6 9" id="KW-0812">Transmembrane</keyword>
<dbReference type="InterPro" id="IPR036259">
    <property type="entry name" value="MFS_trans_sf"/>
</dbReference>
<dbReference type="Pfam" id="PF07690">
    <property type="entry name" value="MFS_1"/>
    <property type="match status" value="1"/>
</dbReference>
<feature type="transmembrane region" description="Helical" evidence="9">
    <location>
        <begin position="171"/>
        <end position="190"/>
    </location>
</feature>
<evidence type="ECO:0000259" key="10">
    <source>
        <dbReference type="PROSITE" id="PS50850"/>
    </source>
</evidence>
<reference evidence="12" key="1">
    <citation type="journal article" date="2019" name="Int. J. Syst. Evol. Microbiol.">
        <title>The Global Catalogue of Microorganisms (GCM) 10K type strain sequencing project: providing services to taxonomists for standard genome sequencing and annotation.</title>
        <authorList>
            <consortium name="The Broad Institute Genomics Platform"/>
            <consortium name="The Broad Institute Genome Sequencing Center for Infectious Disease"/>
            <person name="Wu L."/>
            <person name="Ma J."/>
        </authorList>
    </citation>
    <scope>NUCLEOTIDE SEQUENCE [LARGE SCALE GENOMIC DNA]</scope>
    <source>
        <strain evidence="12">JCM 16117</strain>
    </source>
</reference>
<feature type="transmembrane region" description="Helical" evidence="9">
    <location>
        <begin position="312"/>
        <end position="333"/>
    </location>
</feature>
<evidence type="ECO:0000256" key="9">
    <source>
        <dbReference type="SAM" id="Phobius"/>
    </source>
</evidence>
<keyword evidence="4" id="KW-0813">Transport</keyword>
<protein>
    <submittedName>
        <fullName evidence="11">Multidrug effflux MFS transporter</fullName>
    </submittedName>
</protein>
<evidence type="ECO:0000313" key="11">
    <source>
        <dbReference type="EMBL" id="GAA2234725.1"/>
    </source>
</evidence>
<feature type="transmembrane region" description="Helical" evidence="9">
    <location>
        <begin position="12"/>
        <end position="38"/>
    </location>
</feature>
<sequence>MIDSQQPRVRAIGPGLLVFLGAISVLGPLSMSIVLPGLPEMAVSLGATESAVQVSLSACVIGLAVGQLVAGPLSDSVGRRLPLLVGLAVWTVVTALCAFAPTVEVMIALRLVQGLTGGVGMAIGRAVVRDLADGDELVRQYSRLALVSGVAPVVSPSLGTLVMLVAPWQGIFVALAVGGCALLVYLLVRFRESLPASRRRPPGLRRLVADYRALLGSWSYVAPTLVVGFAYAAMFSYVLSSSFVFREAYAVPAAVFSILFGVNGAGFAVASQLGSRLALRFGVVRVVVTTLPVTFAACATMGILSLAGVGEWWALAAPLFVMVTSLGVVMPLGMTWAMRSQPERAGAASGLLGLGQFAIGGAIGPVVGLFPVSNPLALAAVTACCVLLALGITSTARSR</sequence>
<evidence type="ECO:0000256" key="5">
    <source>
        <dbReference type="ARBA" id="ARBA00022475"/>
    </source>
</evidence>
<dbReference type="CDD" id="cd17320">
    <property type="entry name" value="MFS_MdfA_MDR_like"/>
    <property type="match status" value="1"/>
</dbReference>
<dbReference type="NCBIfam" id="TIGR00710">
    <property type="entry name" value="efflux_Bcr_CflA"/>
    <property type="match status" value="1"/>
</dbReference>
<feature type="transmembrane region" description="Helical" evidence="9">
    <location>
        <begin position="376"/>
        <end position="396"/>
    </location>
</feature>
<feature type="domain" description="Major facilitator superfamily (MFS) profile" evidence="10">
    <location>
        <begin position="16"/>
        <end position="397"/>
    </location>
</feature>